<keyword evidence="2" id="KW-1185">Reference proteome</keyword>
<organism evidence="1 2">
    <name type="scientific">Deinococcus phoenicis</name>
    <dbReference type="NCBI Taxonomy" id="1476583"/>
    <lineage>
        <taxon>Bacteria</taxon>
        <taxon>Thermotogati</taxon>
        <taxon>Deinococcota</taxon>
        <taxon>Deinococci</taxon>
        <taxon>Deinococcales</taxon>
        <taxon>Deinococcaceae</taxon>
        <taxon>Deinococcus</taxon>
    </lineage>
</organism>
<name>A0A016QS60_9DEIO</name>
<dbReference type="Proteomes" id="UP000020492">
    <property type="component" value="Unassembled WGS sequence"/>
</dbReference>
<evidence type="ECO:0000313" key="1">
    <source>
        <dbReference type="EMBL" id="EYB68898.1"/>
    </source>
</evidence>
<dbReference type="PATRIC" id="fig|1476583.3.peg.1013"/>
<comment type="caution">
    <text evidence="1">The sequence shown here is derived from an EMBL/GenBank/DDBJ whole genome shotgun (WGS) entry which is preliminary data.</text>
</comment>
<proteinExistence type="predicted"/>
<dbReference type="EMBL" id="JHAC01000014">
    <property type="protein sequence ID" value="EYB68898.1"/>
    <property type="molecule type" value="Genomic_DNA"/>
</dbReference>
<protein>
    <submittedName>
        <fullName evidence="1">Uncharacterized protein</fullName>
    </submittedName>
</protein>
<gene>
    <name evidence="1" type="ORF">DEIPH_ctg014orf0029</name>
</gene>
<sequence>MICFGASAIKALEVAARDLFFVEPGHPVEPRTFEVLHVANARAYALSYAGGDLTPEAVEALRQEYRQAQADPTPYSAGELLDMLHSLTYNCQSNGGTFALEGDEEQARRRLMQSVAFEVMVEGGPTVPVADFGNIRRVNFDLYEITTRNPREGSRARMYLMDGNKPHPHEGFITDQPWEAFTKLWEMHDDCAAHWLEGYERDLAEQARRLGII</sequence>
<evidence type="ECO:0000313" key="2">
    <source>
        <dbReference type="Proteomes" id="UP000020492"/>
    </source>
</evidence>
<reference evidence="1 2" key="1">
    <citation type="submission" date="2014-03" db="EMBL/GenBank/DDBJ databases">
        <title>Draft genome sequence of Deinococcus phoenicis 1P10ME.</title>
        <authorList>
            <person name="Stepanov V.G."/>
            <person name="Vaishampayan P."/>
            <person name="Venkateswaran K."/>
            <person name="Fox G.E."/>
        </authorList>
    </citation>
    <scope>NUCLEOTIDE SEQUENCE [LARGE SCALE GENOMIC DNA]</scope>
    <source>
        <strain evidence="1 2">1P10ME</strain>
    </source>
</reference>
<dbReference type="AlphaFoldDB" id="A0A016QS60"/>
<accession>A0A016QS60</accession>